<dbReference type="RefSeq" id="WP_014024878.1">
    <property type="nucleotide sequence ID" value="NZ_CP045924.1"/>
</dbReference>
<protein>
    <submittedName>
        <fullName evidence="2">Uncharacterized protein</fullName>
    </submittedName>
</protein>
<evidence type="ECO:0000313" key="3">
    <source>
        <dbReference type="Proteomes" id="UP001262817"/>
    </source>
</evidence>
<gene>
    <name evidence="2" type="ORF">P7D17_08315</name>
</gene>
<name>A0AAJ2IVF2_9LACT</name>
<dbReference type="EMBL" id="JARPXR010000008">
    <property type="protein sequence ID" value="MDT2584107.1"/>
    <property type="molecule type" value="Genomic_DNA"/>
</dbReference>
<organism evidence="2 3">
    <name type="scientific">Lactococcus petauri</name>
    <dbReference type="NCBI Taxonomy" id="1940789"/>
    <lineage>
        <taxon>Bacteria</taxon>
        <taxon>Bacillati</taxon>
        <taxon>Bacillota</taxon>
        <taxon>Bacilli</taxon>
        <taxon>Lactobacillales</taxon>
        <taxon>Streptococcaceae</taxon>
        <taxon>Lactococcus</taxon>
    </lineage>
</organism>
<proteinExistence type="predicted"/>
<sequence length="40" mass="4533">MKRNKGREWLGGPALVILVIMAPFAVILFVQIITAIYLYL</sequence>
<evidence type="ECO:0000313" key="2">
    <source>
        <dbReference type="EMBL" id="MDT2584107.1"/>
    </source>
</evidence>
<evidence type="ECO:0000256" key="1">
    <source>
        <dbReference type="SAM" id="Phobius"/>
    </source>
</evidence>
<feature type="transmembrane region" description="Helical" evidence="1">
    <location>
        <begin position="12"/>
        <end position="39"/>
    </location>
</feature>
<accession>A0AAJ2IVF2</accession>
<keyword evidence="1" id="KW-0472">Membrane</keyword>
<keyword evidence="1" id="KW-0812">Transmembrane</keyword>
<reference evidence="2" key="1">
    <citation type="submission" date="2023-03" db="EMBL/GenBank/DDBJ databases">
        <authorList>
            <person name="Shen W."/>
            <person name="Cai J."/>
        </authorList>
    </citation>
    <scope>NUCLEOTIDE SEQUENCE</scope>
    <source>
        <strain evidence="2">P86-2</strain>
    </source>
</reference>
<keyword evidence="1" id="KW-1133">Transmembrane helix</keyword>
<dbReference type="AlphaFoldDB" id="A0AAJ2IVF2"/>
<comment type="caution">
    <text evidence="2">The sequence shown here is derived from an EMBL/GenBank/DDBJ whole genome shotgun (WGS) entry which is preliminary data.</text>
</comment>
<dbReference type="Proteomes" id="UP001262817">
    <property type="component" value="Unassembled WGS sequence"/>
</dbReference>